<dbReference type="SMART" id="SM01110">
    <property type="entry name" value="Cutinase"/>
    <property type="match status" value="1"/>
</dbReference>
<keyword evidence="5" id="KW-1185">Reference proteome</keyword>
<keyword evidence="3" id="KW-0732">Signal</keyword>
<dbReference type="Pfam" id="PF01083">
    <property type="entry name" value="Cutinase"/>
    <property type="match status" value="1"/>
</dbReference>
<dbReference type="AlphaFoldDB" id="A0AAN7HDZ2"/>
<dbReference type="EMBL" id="MU860107">
    <property type="protein sequence ID" value="KAK4238160.1"/>
    <property type="molecule type" value="Genomic_DNA"/>
</dbReference>
<dbReference type="Proteomes" id="UP001303760">
    <property type="component" value="Unassembled WGS sequence"/>
</dbReference>
<protein>
    <submittedName>
        <fullName evidence="4">Carbohydrate esterase family 5 protein</fullName>
    </submittedName>
</protein>
<feature type="signal peptide" evidence="3">
    <location>
        <begin position="1"/>
        <end position="18"/>
    </location>
</feature>
<evidence type="ECO:0000256" key="3">
    <source>
        <dbReference type="SAM" id="SignalP"/>
    </source>
</evidence>
<proteinExistence type="predicted"/>
<evidence type="ECO:0000256" key="2">
    <source>
        <dbReference type="ARBA" id="ARBA00023157"/>
    </source>
</evidence>
<keyword evidence="1" id="KW-0378">Hydrolase</keyword>
<reference evidence="4" key="2">
    <citation type="submission" date="2023-05" db="EMBL/GenBank/DDBJ databases">
        <authorList>
            <consortium name="Lawrence Berkeley National Laboratory"/>
            <person name="Steindorff A."/>
            <person name="Hensen N."/>
            <person name="Bonometti L."/>
            <person name="Westerberg I."/>
            <person name="Brannstrom I.O."/>
            <person name="Guillou S."/>
            <person name="Cros-Aarteil S."/>
            <person name="Calhoun S."/>
            <person name="Haridas S."/>
            <person name="Kuo A."/>
            <person name="Mondo S."/>
            <person name="Pangilinan J."/>
            <person name="Riley R."/>
            <person name="Labutti K."/>
            <person name="Andreopoulos B."/>
            <person name="Lipzen A."/>
            <person name="Chen C."/>
            <person name="Yanf M."/>
            <person name="Daum C."/>
            <person name="Ng V."/>
            <person name="Clum A."/>
            <person name="Ohm R."/>
            <person name="Martin F."/>
            <person name="Silar P."/>
            <person name="Natvig D."/>
            <person name="Lalanne C."/>
            <person name="Gautier V."/>
            <person name="Ament-Velasquez S.L."/>
            <person name="Kruys A."/>
            <person name="Hutchinson M.I."/>
            <person name="Powell A.J."/>
            <person name="Barry K."/>
            <person name="Miller A.N."/>
            <person name="Grigoriev I.V."/>
            <person name="Debuchy R."/>
            <person name="Gladieux P."/>
            <person name="Thoren M.H."/>
            <person name="Johannesson H."/>
        </authorList>
    </citation>
    <scope>NUCLEOTIDE SEQUENCE</scope>
    <source>
        <strain evidence="4">CBS 532.94</strain>
    </source>
</reference>
<dbReference type="PANTHER" id="PTHR33630:SF13">
    <property type="entry name" value="ACETYLXYLAN ESTERASE"/>
    <property type="match status" value="1"/>
</dbReference>
<dbReference type="PANTHER" id="PTHR33630">
    <property type="entry name" value="CUTINASE RV1984C-RELATED-RELATED"/>
    <property type="match status" value="1"/>
</dbReference>
<reference evidence="4" key="1">
    <citation type="journal article" date="2023" name="Mol. Phylogenet. Evol.">
        <title>Genome-scale phylogeny and comparative genomics of the fungal order Sordariales.</title>
        <authorList>
            <person name="Hensen N."/>
            <person name="Bonometti L."/>
            <person name="Westerberg I."/>
            <person name="Brannstrom I.O."/>
            <person name="Guillou S."/>
            <person name="Cros-Aarteil S."/>
            <person name="Calhoun S."/>
            <person name="Haridas S."/>
            <person name="Kuo A."/>
            <person name="Mondo S."/>
            <person name="Pangilinan J."/>
            <person name="Riley R."/>
            <person name="LaButti K."/>
            <person name="Andreopoulos B."/>
            <person name="Lipzen A."/>
            <person name="Chen C."/>
            <person name="Yan M."/>
            <person name="Daum C."/>
            <person name="Ng V."/>
            <person name="Clum A."/>
            <person name="Steindorff A."/>
            <person name="Ohm R.A."/>
            <person name="Martin F."/>
            <person name="Silar P."/>
            <person name="Natvig D.O."/>
            <person name="Lalanne C."/>
            <person name="Gautier V."/>
            <person name="Ament-Velasquez S.L."/>
            <person name="Kruys A."/>
            <person name="Hutchinson M.I."/>
            <person name="Powell A.J."/>
            <person name="Barry K."/>
            <person name="Miller A.N."/>
            <person name="Grigoriev I.V."/>
            <person name="Debuchy R."/>
            <person name="Gladieux P."/>
            <person name="Hiltunen Thoren M."/>
            <person name="Johannesson H."/>
        </authorList>
    </citation>
    <scope>NUCLEOTIDE SEQUENCE</scope>
    <source>
        <strain evidence="4">CBS 532.94</strain>
    </source>
</reference>
<dbReference type="SUPFAM" id="SSF53474">
    <property type="entry name" value="alpha/beta-Hydrolases"/>
    <property type="match status" value="1"/>
</dbReference>
<feature type="chain" id="PRO_5042897965" evidence="3">
    <location>
        <begin position="19"/>
        <end position="285"/>
    </location>
</feature>
<organism evidence="4 5">
    <name type="scientific">Achaetomium macrosporum</name>
    <dbReference type="NCBI Taxonomy" id="79813"/>
    <lineage>
        <taxon>Eukaryota</taxon>
        <taxon>Fungi</taxon>
        <taxon>Dikarya</taxon>
        <taxon>Ascomycota</taxon>
        <taxon>Pezizomycotina</taxon>
        <taxon>Sordariomycetes</taxon>
        <taxon>Sordariomycetidae</taxon>
        <taxon>Sordariales</taxon>
        <taxon>Chaetomiaceae</taxon>
        <taxon>Achaetomium</taxon>
    </lineage>
</organism>
<dbReference type="GO" id="GO:0052689">
    <property type="term" value="F:carboxylic ester hydrolase activity"/>
    <property type="evidence" value="ECO:0007669"/>
    <property type="project" value="UniProtKB-ARBA"/>
</dbReference>
<name>A0AAN7HDZ2_9PEZI</name>
<comment type="caution">
    <text evidence="4">The sequence shown here is derived from an EMBL/GenBank/DDBJ whole genome shotgun (WGS) entry which is preliminary data.</text>
</comment>
<evidence type="ECO:0000256" key="1">
    <source>
        <dbReference type="ARBA" id="ARBA00022801"/>
    </source>
</evidence>
<sequence length="285" mass="30255">MAINFLPLFSLAFAITTGFPSSAFPEAPHAGLSHTYSTRSTINNRNTNTTTCPKIHIIAARETTAPPPFGSTMTLVDLFLRVFSPSVTAEAIDYPAAGGEAYSASVAAGIAAVVRQTREFVERCPGSQVVMHGYSQGAQIMDDAFCGGPDLPSLNSTGRRLVSAAVANSTAAIILMGNPRHVDGLPFNVGNATAGGFAARPVGFRCPEFQDRIQAYCDSPDPFCSNGSDPATHQGYGQEFGQDALQFVISKMAVSSPGIQSDASGVRIYVIMFFVYALAEYLYRN</sequence>
<gene>
    <name evidence="4" type="ORF">C8A03DRAFT_33860</name>
</gene>
<dbReference type="InterPro" id="IPR029058">
    <property type="entry name" value="AB_hydrolase_fold"/>
</dbReference>
<evidence type="ECO:0000313" key="5">
    <source>
        <dbReference type="Proteomes" id="UP001303760"/>
    </source>
</evidence>
<evidence type="ECO:0000313" key="4">
    <source>
        <dbReference type="EMBL" id="KAK4238160.1"/>
    </source>
</evidence>
<accession>A0AAN7HDZ2</accession>
<dbReference type="Gene3D" id="3.40.50.1820">
    <property type="entry name" value="alpha/beta hydrolase"/>
    <property type="match status" value="1"/>
</dbReference>
<dbReference type="InterPro" id="IPR000675">
    <property type="entry name" value="Cutinase/axe"/>
</dbReference>
<keyword evidence="2" id="KW-1015">Disulfide bond</keyword>